<dbReference type="InterPro" id="IPR003151">
    <property type="entry name" value="PIK-rel_kinase_FAT"/>
</dbReference>
<name>A0A914DP59_9BILA</name>
<dbReference type="GO" id="GO:0038202">
    <property type="term" value="P:TORC1 signaling"/>
    <property type="evidence" value="ECO:0007669"/>
    <property type="project" value="TreeGrafter"/>
</dbReference>
<dbReference type="AlphaFoldDB" id="A0A914DP59"/>
<sequence>MADYVQLINANNQEGSFLRAALAIKNDQFQQAKNYINKVRDMFDSELTAMATESYERAYGAMVFAQQLTELEEAIEYKMIPERRTRIAFLWSRVTFMPGMPKTFIFQN</sequence>
<proteinExistence type="predicted"/>
<protein>
    <submittedName>
        <fullName evidence="3">PIK-related kinase FAT domain-containing protein</fullName>
    </submittedName>
</protein>
<evidence type="ECO:0000259" key="1">
    <source>
        <dbReference type="Pfam" id="PF02259"/>
    </source>
</evidence>
<feature type="domain" description="PIK-related kinase FAT" evidence="1">
    <location>
        <begin position="1"/>
        <end position="93"/>
    </location>
</feature>
<accession>A0A914DP59</accession>
<organism evidence="2 3">
    <name type="scientific">Acrobeloides nanus</name>
    <dbReference type="NCBI Taxonomy" id="290746"/>
    <lineage>
        <taxon>Eukaryota</taxon>
        <taxon>Metazoa</taxon>
        <taxon>Ecdysozoa</taxon>
        <taxon>Nematoda</taxon>
        <taxon>Chromadorea</taxon>
        <taxon>Rhabditida</taxon>
        <taxon>Tylenchina</taxon>
        <taxon>Cephalobomorpha</taxon>
        <taxon>Cephaloboidea</taxon>
        <taxon>Cephalobidae</taxon>
        <taxon>Acrobeloides</taxon>
    </lineage>
</organism>
<dbReference type="GO" id="GO:0031931">
    <property type="term" value="C:TORC1 complex"/>
    <property type="evidence" value="ECO:0007669"/>
    <property type="project" value="TreeGrafter"/>
</dbReference>
<dbReference type="PANTHER" id="PTHR11139">
    <property type="entry name" value="ATAXIA TELANGIECTASIA MUTATED ATM -RELATED"/>
    <property type="match status" value="1"/>
</dbReference>
<keyword evidence="2" id="KW-1185">Reference proteome</keyword>
<evidence type="ECO:0000313" key="3">
    <source>
        <dbReference type="WBParaSite" id="ACRNAN_scaffold30809.g7605.t1"/>
    </source>
</evidence>
<dbReference type="GO" id="GO:0031932">
    <property type="term" value="C:TORC2 complex"/>
    <property type="evidence" value="ECO:0007669"/>
    <property type="project" value="TreeGrafter"/>
</dbReference>
<dbReference type="GO" id="GO:0005634">
    <property type="term" value="C:nucleus"/>
    <property type="evidence" value="ECO:0007669"/>
    <property type="project" value="TreeGrafter"/>
</dbReference>
<evidence type="ECO:0000313" key="2">
    <source>
        <dbReference type="Proteomes" id="UP000887540"/>
    </source>
</evidence>
<dbReference type="PANTHER" id="PTHR11139:SF9">
    <property type="entry name" value="SERINE_THREONINE-PROTEIN KINASE MTOR"/>
    <property type="match status" value="1"/>
</dbReference>
<dbReference type="GO" id="GO:0005737">
    <property type="term" value="C:cytoplasm"/>
    <property type="evidence" value="ECO:0007669"/>
    <property type="project" value="TreeGrafter"/>
</dbReference>
<dbReference type="GO" id="GO:0004674">
    <property type="term" value="F:protein serine/threonine kinase activity"/>
    <property type="evidence" value="ECO:0007669"/>
    <property type="project" value="TreeGrafter"/>
</dbReference>
<dbReference type="InterPro" id="IPR050517">
    <property type="entry name" value="DDR_Repair_Kinase"/>
</dbReference>
<dbReference type="WBParaSite" id="ACRNAN_scaffold30809.g7605.t1">
    <property type="protein sequence ID" value="ACRNAN_scaffold30809.g7605.t1"/>
    <property type="gene ID" value="ACRNAN_scaffold30809.g7605"/>
</dbReference>
<dbReference type="Pfam" id="PF02259">
    <property type="entry name" value="FAT"/>
    <property type="match status" value="1"/>
</dbReference>
<dbReference type="GO" id="GO:0016242">
    <property type="term" value="P:negative regulation of macroautophagy"/>
    <property type="evidence" value="ECO:0007669"/>
    <property type="project" value="TreeGrafter"/>
</dbReference>
<dbReference type="Proteomes" id="UP000887540">
    <property type="component" value="Unplaced"/>
</dbReference>
<reference evidence="3" key="1">
    <citation type="submission" date="2022-11" db="UniProtKB">
        <authorList>
            <consortium name="WormBaseParasite"/>
        </authorList>
    </citation>
    <scope>IDENTIFICATION</scope>
</reference>